<dbReference type="Proteomes" id="UP000199727">
    <property type="component" value="Unassembled WGS sequence"/>
</dbReference>
<comment type="caution">
    <text evidence="2">The sequence shown here is derived from an EMBL/GenBank/DDBJ whole genome shotgun (WGS) entry which is preliminary data.</text>
</comment>
<feature type="compositionally biased region" description="Basic residues" evidence="1">
    <location>
        <begin position="221"/>
        <end position="233"/>
    </location>
</feature>
<proteinExistence type="predicted"/>
<name>A0A854Q2W4_CRYNE</name>
<reference evidence="2 3" key="1">
    <citation type="submission" date="2017-06" db="EMBL/GenBank/DDBJ databases">
        <title>Global population genomics of the pathogenic fungus Cryptococcus neoformans var. grubii.</title>
        <authorList>
            <person name="Cuomo C."/>
            <person name="Litvintseva A."/>
            <person name="Chen Y."/>
            <person name="Young S."/>
            <person name="Zeng Q."/>
            <person name="Chapman S."/>
            <person name="Gujja S."/>
            <person name="Saif S."/>
            <person name="Birren B."/>
        </authorList>
    </citation>
    <scope>NUCLEOTIDE SEQUENCE [LARGE SCALE GENOMIC DNA]</scope>
    <source>
        <strain evidence="2 3">Tu259-1</strain>
    </source>
</reference>
<feature type="region of interest" description="Disordered" evidence="1">
    <location>
        <begin position="188"/>
        <end position="233"/>
    </location>
</feature>
<dbReference type="AlphaFoldDB" id="A0A854Q2W4"/>
<feature type="compositionally biased region" description="Basic residues" evidence="1">
    <location>
        <begin position="46"/>
        <end position="57"/>
    </location>
</feature>
<sequence>MVEPSGSGRPPRASTWGPGGLAGEDWRARGGLRSSTLPTDRENMFHRHARVFPRRPPPRRDPESFMSGSSGNCYGRVHQWMDDNERFTQEPDMESGSADEGGARPSEIKETIVIKYTADDVKGDKEETFRLSMPSDSPLPSRSVWIDEAMDAVVPTLESHFHYLSQRRINWLVDCTQATLNRAYDDITRDRSRQGQDEAVVEEYGDDDEQNWRREKTPGRRREKKGSRSRHDY</sequence>
<feature type="region of interest" description="Disordered" evidence="1">
    <location>
        <begin position="1"/>
        <end position="71"/>
    </location>
</feature>
<organism evidence="2 3">
    <name type="scientific">Cryptococcus neoformans Tu259-1</name>
    <dbReference type="NCBI Taxonomy" id="1230072"/>
    <lineage>
        <taxon>Eukaryota</taxon>
        <taxon>Fungi</taxon>
        <taxon>Dikarya</taxon>
        <taxon>Basidiomycota</taxon>
        <taxon>Agaricomycotina</taxon>
        <taxon>Tremellomycetes</taxon>
        <taxon>Tremellales</taxon>
        <taxon>Cryptococcaceae</taxon>
        <taxon>Cryptococcus</taxon>
        <taxon>Cryptococcus neoformans species complex</taxon>
    </lineage>
</organism>
<protein>
    <submittedName>
        <fullName evidence="2">Uncharacterized protein</fullName>
    </submittedName>
</protein>
<feature type="compositionally biased region" description="Acidic residues" evidence="1">
    <location>
        <begin position="199"/>
        <end position="209"/>
    </location>
</feature>
<evidence type="ECO:0000313" key="3">
    <source>
        <dbReference type="Proteomes" id="UP000199727"/>
    </source>
</evidence>
<accession>A0A854Q2W4</accession>
<feature type="compositionally biased region" description="Basic and acidic residues" evidence="1">
    <location>
        <begin position="210"/>
        <end position="220"/>
    </location>
</feature>
<evidence type="ECO:0000256" key="1">
    <source>
        <dbReference type="SAM" id="MobiDB-lite"/>
    </source>
</evidence>
<gene>
    <name evidence="2" type="ORF">C361_06429</name>
</gene>
<evidence type="ECO:0000313" key="2">
    <source>
        <dbReference type="EMBL" id="OXG11861.1"/>
    </source>
</evidence>
<dbReference type="EMBL" id="AMKT01000094">
    <property type="protein sequence ID" value="OXG11861.1"/>
    <property type="molecule type" value="Genomic_DNA"/>
</dbReference>